<evidence type="ECO:0000313" key="4">
    <source>
        <dbReference type="EMBL" id="GFK94219.1"/>
    </source>
</evidence>
<dbReference type="PANTHER" id="PTHR43649:SF14">
    <property type="entry name" value="BLR3389 PROTEIN"/>
    <property type="match status" value="1"/>
</dbReference>
<evidence type="ECO:0000313" key="5">
    <source>
        <dbReference type="Proteomes" id="UP000494245"/>
    </source>
</evidence>
<sequence length="453" mass="49136">MGRHAILHNRTLDSSRKEHAAGGPFRNGRAKPAGFVVLWLVIALFGVAGSGAAKSSVAASNVDLVHYWTGDLSGGIENMIEEFNRQAAGYSVVPVGLEHEMFKVGILSRIASGKKPMLFSYWAGAKVQALVDAGSVDPLDAIWNTGGLRQCFTPAVASACIYNGRPFAIPVTQHYVAFFYNKRLFASHGLTTPATWTELVQLCERIASLGVTPIALGNRERWPAQFWFDYILLRTAGPQYRQELMQGLRAYTDPEVRRVFDLWGQLIEKGAFTARPEADDWAGAAGAVRDGTAAMTLMGTWIIGHYSGDPSWSEGEDYDFFVFPTIDPGVPLAALGPIDVLLKSRGGTSEAGDTALLFFAGVQAQTAMSRGSGALAPNTGVPGDAYSDMRRRILAATYRAPHWAFNYDLATPQSAADIGLGCFSAFLKHPETIDALLQNTQHRMASIFLPQTR</sequence>
<protein>
    <submittedName>
        <fullName evidence="4">Putative sugar-binding periplasmic protein</fullName>
    </submittedName>
</protein>
<dbReference type="Gene3D" id="3.40.190.10">
    <property type="entry name" value="Periplasmic binding protein-like II"/>
    <property type="match status" value="2"/>
</dbReference>
<organism evidence="4 5">
    <name type="scientific">Fundidesulfovibrio magnetotacticus</name>
    <dbReference type="NCBI Taxonomy" id="2730080"/>
    <lineage>
        <taxon>Bacteria</taxon>
        <taxon>Pseudomonadati</taxon>
        <taxon>Thermodesulfobacteriota</taxon>
        <taxon>Desulfovibrionia</taxon>
        <taxon>Desulfovibrionales</taxon>
        <taxon>Desulfovibrionaceae</taxon>
        <taxon>Fundidesulfovibrio</taxon>
    </lineage>
</organism>
<keyword evidence="3" id="KW-0812">Transmembrane</keyword>
<evidence type="ECO:0000256" key="2">
    <source>
        <dbReference type="ARBA" id="ARBA00008520"/>
    </source>
</evidence>
<dbReference type="AlphaFoldDB" id="A0A6V8LVX1"/>
<dbReference type="InterPro" id="IPR006059">
    <property type="entry name" value="SBP"/>
</dbReference>
<keyword evidence="3" id="KW-0472">Membrane</keyword>
<accession>A0A6V8LVX1</accession>
<dbReference type="GO" id="GO:0042597">
    <property type="term" value="C:periplasmic space"/>
    <property type="evidence" value="ECO:0007669"/>
    <property type="project" value="UniProtKB-SubCell"/>
</dbReference>
<gene>
    <name evidence="4" type="ORF">NNJEOMEG_02059</name>
</gene>
<dbReference type="PANTHER" id="PTHR43649">
    <property type="entry name" value="ARABINOSE-BINDING PROTEIN-RELATED"/>
    <property type="match status" value="1"/>
</dbReference>
<evidence type="ECO:0000256" key="1">
    <source>
        <dbReference type="ARBA" id="ARBA00004418"/>
    </source>
</evidence>
<reference evidence="4 5" key="1">
    <citation type="submission" date="2020-04" db="EMBL/GenBank/DDBJ databases">
        <authorList>
            <consortium name="Desulfovibrio sp. FSS-1 genome sequencing consortium"/>
            <person name="Shimoshige H."/>
            <person name="Kobayashi H."/>
            <person name="Maekawa T."/>
        </authorList>
    </citation>
    <scope>NUCLEOTIDE SEQUENCE [LARGE SCALE GENOMIC DNA]</scope>
    <source>
        <strain evidence="4 5">SIID29052-01</strain>
    </source>
</reference>
<reference evidence="4 5" key="2">
    <citation type="submission" date="2020-05" db="EMBL/GenBank/DDBJ databases">
        <title>Draft genome sequence of Desulfovibrio sp. strainFSS-1.</title>
        <authorList>
            <person name="Shimoshige H."/>
            <person name="Kobayashi H."/>
            <person name="Maekawa T."/>
        </authorList>
    </citation>
    <scope>NUCLEOTIDE SEQUENCE [LARGE SCALE GENOMIC DNA]</scope>
    <source>
        <strain evidence="4 5">SIID29052-01</strain>
    </source>
</reference>
<comment type="similarity">
    <text evidence="2">Belongs to the bacterial solute-binding protein 1 family.</text>
</comment>
<comment type="subcellular location">
    <subcellularLocation>
        <location evidence="1">Periplasm</location>
    </subcellularLocation>
</comment>
<dbReference type="Pfam" id="PF01547">
    <property type="entry name" value="SBP_bac_1"/>
    <property type="match status" value="1"/>
</dbReference>
<proteinExistence type="inferred from homology"/>
<evidence type="ECO:0000256" key="3">
    <source>
        <dbReference type="SAM" id="Phobius"/>
    </source>
</evidence>
<dbReference type="EMBL" id="BLTE01000008">
    <property type="protein sequence ID" value="GFK94219.1"/>
    <property type="molecule type" value="Genomic_DNA"/>
</dbReference>
<dbReference type="Proteomes" id="UP000494245">
    <property type="component" value="Unassembled WGS sequence"/>
</dbReference>
<dbReference type="SUPFAM" id="SSF53850">
    <property type="entry name" value="Periplasmic binding protein-like II"/>
    <property type="match status" value="1"/>
</dbReference>
<comment type="caution">
    <text evidence="4">The sequence shown here is derived from an EMBL/GenBank/DDBJ whole genome shotgun (WGS) entry which is preliminary data.</text>
</comment>
<keyword evidence="3" id="KW-1133">Transmembrane helix</keyword>
<keyword evidence="5" id="KW-1185">Reference proteome</keyword>
<feature type="transmembrane region" description="Helical" evidence="3">
    <location>
        <begin position="33"/>
        <end position="53"/>
    </location>
</feature>
<name>A0A6V8LVX1_9BACT</name>
<dbReference type="InterPro" id="IPR050490">
    <property type="entry name" value="Bact_solute-bd_prot1"/>
</dbReference>